<feature type="compositionally biased region" description="Low complexity" evidence="1">
    <location>
        <begin position="116"/>
        <end position="130"/>
    </location>
</feature>
<dbReference type="PANTHER" id="PTHR34753">
    <property type="entry name" value="TELOMERASE RNA COMPONENT INTERACTING RNASE"/>
    <property type="match status" value="1"/>
</dbReference>
<dbReference type="eggNOG" id="ENOG502S83W">
    <property type="taxonomic scope" value="Eukaryota"/>
</dbReference>
<evidence type="ECO:0000313" key="3">
    <source>
        <dbReference type="EMBL" id="KQS30106.1"/>
    </source>
</evidence>
<name>B3NVT7_DROER</name>
<feature type="compositionally biased region" description="Polar residues" evidence="1">
    <location>
        <begin position="160"/>
        <end position="171"/>
    </location>
</feature>
<evidence type="ECO:0000256" key="1">
    <source>
        <dbReference type="SAM" id="MobiDB-lite"/>
    </source>
</evidence>
<accession>B3NVT7</accession>
<organism evidence="2 5">
    <name type="scientific">Drosophila erecta</name>
    <name type="common">Fruit fly</name>
    <dbReference type="NCBI Taxonomy" id="7220"/>
    <lineage>
        <taxon>Eukaryota</taxon>
        <taxon>Metazoa</taxon>
        <taxon>Ecdysozoa</taxon>
        <taxon>Arthropoda</taxon>
        <taxon>Hexapoda</taxon>
        <taxon>Insecta</taxon>
        <taxon>Pterygota</taxon>
        <taxon>Neoptera</taxon>
        <taxon>Endopterygota</taxon>
        <taxon>Diptera</taxon>
        <taxon>Brachycera</taxon>
        <taxon>Muscomorpha</taxon>
        <taxon>Ephydroidea</taxon>
        <taxon>Drosophilidae</taxon>
        <taxon>Drosophila</taxon>
        <taxon>Sophophora</taxon>
    </lineage>
</organism>
<evidence type="ECO:0000313" key="5">
    <source>
        <dbReference type="Proteomes" id="UP000008711"/>
    </source>
</evidence>
<dbReference type="OrthoDB" id="5983145at2759"/>
<dbReference type="HOGENOM" id="CLU_734193_0_0_1"/>
<feature type="region of interest" description="Disordered" evidence="1">
    <location>
        <begin position="1"/>
        <end position="178"/>
    </location>
</feature>
<evidence type="ECO:0000313" key="4">
    <source>
        <dbReference type="EMBL" id="KQS30107.1"/>
    </source>
</evidence>
<dbReference type="OMA" id="QRCVGYQ"/>
<dbReference type="EMBL" id="CH954180">
    <property type="protein sequence ID" value="EDV46752.1"/>
    <property type="molecule type" value="Genomic_DNA"/>
</dbReference>
<feature type="compositionally biased region" description="Basic residues" evidence="1">
    <location>
        <begin position="46"/>
        <end position="55"/>
    </location>
</feature>
<reference evidence="2" key="3">
    <citation type="submission" date="2015-11" db="EMBL/GenBank/DDBJ databases">
        <authorList>
            <consortium name="FlyBase"/>
        </authorList>
    </citation>
    <scope>NUCLEOTIDE SEQUENCE</scope>
    <source>
        <strain evidence="2">TSC#14021-0224.01</strain>
    </source>
</reference>
<dbReference type="GO" id="GO:0008409">
    <property type="term" value="F:5'-3' exonuclease activity"/>
    <property type="evidence" value="ECO:0007669"/>
    <property type="project" value="InterPro"/>
</dbReference>
<dbReference type="EMBL" id="CH954180">
    <property type="protein sequence ID" value="KQS30107.1"/>
    <property type="molecule type" value="Genomic_DNA"/>
</dbReference>
<evidence type="ECO:0000313" key="2">
    <source>
        <dbReference type="EMBL" id="EDV46752.1"/>
    </source>
</evidence>
<dbReference type="PANTHER" id="PTHR34753:SF1">
    <property type="entry name" value="TELOMERASE RNA COMPONENT INTERACTING RNASE"/>
    <property type="match status" value="1"/>
</dbReference>
<dbReference type="Proteomes" id="UP000008711">
    <property type="component" value="Unassembled WGS sequence"/>
</dbReference>
<sequence length="360" mass="40063">MSAARLPYYQQDQEDGHQRRAGRGHQRGYYERGSVSGSYRRERGRYSRSRSRSRSRSAERSGQRRRRQERQSSRYHRDRDSRDRSRDRSRDPSIDRSRDRERDHSRRSSHYRRSESPAYSGPGPSGSSNSQRRGHHASLSSKSDLSVVQKTAATAAGATDQVQLTGKSSAASAVGAYYNLDTDEPFDKERIHREMEQKLREALAREGKVYPPPKPEPPSHPVFANDGSFMELFKKMQEGQKEHASSQLVQPAVEELMQQQFVSPEASSAPALPAIAVGAASSAAAPYIAAAAAGKLAPPPPIVGRRRGGKVLKTGVVAKVKTPNESDVDPKDFWSLYLAEVNKYKSNACDTDNGKRPLVK</sequence>
<proteinExistence type="predicted"/>
<protein>
    <submittedName>
        <fullName evidence="2">Uncharacterized protein, isoform A</fullName>
    </submittedName>
    <submittedName>
        <fullName evidence="3">Uncharacterized protein, isoform B</fullName>
    </submittedName>
    <submittedName>
        <fullName evidence="4">Uncharacterized protein, isoform C</fullName>
    </submittedName>
</protein>
<dbReference type="InterPro" id="IPR038838">
    <property type="entry name" value="TRIR"/>
</dbReference>
<dbReference type="EMBL" id="CH954180">
    <property type="protein sequence ID" value="KQS30106.1"/>
    <property type="molecule type" value="Genomic_DNA"/>
</dbReference>
<feature type="compositionally biased region" description="Polar residues" evidence="1">
    <location>
        <begin position="138"/>
        <end position="152"/>
    </location>
</feature>
<dbReference type="GO" id="GO:0008408">
    <property type="term" value="F:3'-5' exonuclease activity"/>
    <property type="evidence" value="ECO:0007669"/>
    <property type="project" value="InterPro"/>
</dbReference>
<feature type="compositionally biased region" description="Basic and acidic residues" evidence="1">
    <location>
        <begin position="69"/>
        <end position="106"/>
    </location>
</feature>
<keyword evidence="5" id="KW-1185">Reference proteome</keyword>
<dbReference type="KEGG" id="der:6550448"/>
<dbReference type="AlphaFoldDB" id="B3NVT7"/>
<gene>
    <name evidence="2" type="primary">Dere\GG18025</name>
    <name evidence="2" type="ORF">Dere_GG18025</name>
</gene>
<reference evidence="2 5" key="1">
    <citation type="journal article" date="2007" name="Nature">
        <title>Evolution of genes and genomes on the Drosophila phylogeny.</title>
        <authorList>
            <consortium name="Drosophila 12 Genomes Consortium"/>
            <person name="Clark A.G."/>
            <person name="Eisen M.B."/>
            <person name="Smith D.R."/>
            <person name="Bergman C.M."/>
            <person name="Oliver B."/>
            <person name="Markow T.A."/>
            <person name="Kaufman T.C."/>
            <person name="Kellis M."/>
            <person name="Gelbart W."/>
            <person name="Iyer V.N."/>
            <person name="Pollard D.A."/>
            <person name="Sackton T.B."/>
            <person name="Larracuente A.M."/>
            <person name="Singh N.D."/>
            <person name="Abad J.P."/>
            <person name="Abt D.N."/>
            <person name="Adryan B."/>
            <person name="Aguade M."/>
            <person name="Akashi H."/>
            <person name="Anderson W.W."/>
            <person name="Aquadro C.F."/>
            <person name="Ardell D.H."/>
            <person name="Arguello R."/>
            <person name="Artieri C.G."/>
            <person name="Barbash D.A."/>
            <person name="Barker D."/>
            <person name="Barsanti P."/>
            <person name="Batterham P."/>
            <person name="Batzoglou S."/>
            <person name="Begun D."/>
            <person name="Bhutkar A."/>
            <person name="Blanco E."/>
            <person name="Bosak S.A."/>
            <person name="Bradley R.K."/>
            <person name="Brand A.D."/>
            <person name="Brent M.R."/>
            <person name="Brooks A.N."/>
            <person name="Brown R.H."/>
            <person name="Butlin R.K."/>
            <person name="Caggese C."/>
            <person name="Calvi B.R."/>
            <person name="Bernardo de Carvalho A."/>
            <person name="Caspi A."/>
            <person name="Castrezana S."/>
            <person name="Celniker S.E."/>
            <person name="Chang J.L."/>
            <person name="Chapple C."/>
            <person name="Chatterji S."/>
            <person name="Chinwalla A."/>
            <person name="Civetta A."/>
            <person name="Clifton S.W."/>
            <person name="Comeron J.M."/>
            <person name="Costello J.C."/>
            <person name="Coyne J.A."/>
            <person name="Daub J."/>
            <person name="David R.G."/>
            <person name="Delcher A.L."/>
            <person name="Delehaunty K."/>
            <person name="Do C.B."/>
            <person name="Ebling H."/>
            <person name="Edwards K."/>
            <person name="Eickbush T."/>
            <person name="Evans J.D."/>
            <person name="Filipski A."/>
            <person name="Findeiss S."/>
            <person name="Freyhult E."/>
            <person name="Fulton L."/>
            <person name="Fulton R."/>
            <person name="Garcia A.C."/>
            <person name="Gardiner A."/>
            <person name="Garfield D.A."/>
            <person name="Garvin B.E."/>
            <person name="Gibson G."/>
            <person name="Gilbert D."/>
            <person name="Gnerre S."/>
            <person name="Godfrey J."/>
            <person name="Good R."/>
            <person name="Gotea V."/>
            <person name="Gravely B."/>
            <person name="Greenberg A.J."/>
            <person name="Griffiths-Jones S."/>
            <person name="Gross S."/>
            <person name="Guigo R."/>
            <person name="Gustafson E.A."/>
            <person name="Haerty W."/>
            <person name="Hahn M.W."/>
            <person name="Halligan D.L."/>
            <person name="Halpern A.L."/>
            <person name="Halter G.M."/>
            <person name="Han M.V."/>
            <person name="Heger A."/>
            <person name="Hillier L."/>
            <person name="Hinrichs A.S."/>
            <person name="Holmes I."/>
            <person name="Hoskins R.A."/>
            <person name="Hubisz M.J."/>
            <person name="Hultmark D."/>
            <person name="Huntley M.A."/>
            <person name="Jaffe D.B."/>
            <person name="Jagadeeshan S."/>
            <person name="Jeck W.R."/>
            <person name="Johnson J."/>
            <person name="Jones C.D."/>
            <person name="Jordan W.C."/>
            <person name="Karpen G.H."/>
            <person name="Kataoka E."/>
            <person name="Keightley P.D."/>
            <person name="Kheradpour P."/>
            <person name="Kirkness E.F."/>
            <person name="Koerich L.B."/>
            <person name="Kristiansen K."/>
            <person name="Kudrna D."/>
            <person name="Kulathinal R.J."/>
            <person name="Kumar S."/>
            <person name="Kwok R."/>
            <person name="Lander E."/>
            <person name="Langley C.H."/>
            <person name="Lapoint R."/>
            <person name="Lazzaro B.P."/>
            <person name="Lee S.J."/>
            <person name="Levesque L."/>
            <person name="Li R."/>
            <person name="Lin C.F."/>
            <person name="Lin M.F."/>
            <person name="Lindblad-Toh K."/>
            <person name="Llopart A."/>
            <person name="Long M."/>
            <person name="Low L."/>
            <person name="Lozovsky E."/>
            <person name="Lu J."/>
            <person name="Luo M."/>
            <person name="Machado C.A."/>
            <person name="Makalowski W."/>
            <person name="Marzo M."/>
            <person name="Matsuda M."/>
            <person name="Matzkin L."/>
            <person name="McAllister B."/>
            <person name="McBride C.S."/>
            <person name="McKernan B."/>
            <person name="McKernan K."/>
            <person name="Mendez-Lago M."/>
            <person name="Minx P."/>
            <person name="Mollenhauer M.U."/>
            <person name="Montooth K."/>
            <person name="Mount S.M."/>
            <person name="Mu X."/>
            <person name="Myers E."/>
            <person name="Negre B."/>
            <person name="Newfeld S."/>
            <person name="Nielsen R."/>
            <person name="Noor M.A."/>
            <person name="O'Grady P."/>
            <person name="Pachter L."/>
            <person name="Papaceit M."/>
            <person name="Parisi M.J."/>
            <person name="Parisi M."/>
            <person name="Parts L."/>
            <person name="Pedersen J.S."/>
            <person name="Pesole G."/>
            <person name="Phillippy A.M."/>
            <person name="Ponting C.P."/>
            <person name="Pop M."/>
            <person name="Porcelli D."/>
            <person name="Powell J.R."/>
            <person name="Prohaska S."/>
            <person name="Pruitt K."/>
            <person name="Puig M."/>
            <person name="Quesneville H."/>
            <person name="Ram K.R."/>
            <person name="Rand D."/>
            <person name="Rasmussen M.D."/>
            <person name="Reed L.K."/>
            <person name="Reenan R."/>
            <person name="Reily A."/>
            <person name="Remington K.A."/>
            <person name="Rieger T.T."/>
            <person name="Ritchie M.G."/>
            <person name="Robin C."/>
            <person name="Rogers Y.H."/>
            <person name="Rohde C."/>
            <person name="Rozas J."/>
            <person name="Rubenfield M.J."/>
            <person name="Ruiz A."/>
            <person name="Russo S."/>
            <person name="Salzberg S.L."/>
            <person name="Sanchez-Gracia A."/>
            <person name="Saranga D.J."/>
            <person name="Sato H."/>
            <person name="Schaeffer S.W."/>
            <person name="Schatz M.C."/>
            <person name="Schlenke T."/>
            <person name="Schwartz R."/>
            <person name="Segarra C."/>
            <person name="Singh R.S."/>
            <person name="Sirot L."/>
            <person name="Sirota M."/>
            <person name="Sisneros N.B."/>
            <person name="Smith C.D."/>
            <person name="Smith T.F."/>
            <person name="Spieth J."/>
            <person name="Stage D.E."/>
            <person name="Stark A."/>
            <person name="Stephan W."/>
            <person name="Strausberg R.L."/>
            <person name="Strempel S."/>
            <person name="Sturgill D."/>
            <person name="Sutton G."/>
            <person name="Sutton G.G."/>
            <person name="Tao W."/>
            <person name="Teichmann S."/>
            <person name="Tobari Y.N."/>
            <person name="Tomimura Y."/>
            <person name="Tsolas J.M."/>
            <person name="Valente V.L."/>
            <person name="Venter E."/>
            <person name="Venter J.C."/>
            <person name="Vicario S."/>
            <person name="Vieira F.G."/>
            <person name="Vilella A.J."/>
            <person name="Villasante A."/>
            <person name="Walenz B."/>
            <person name="Wang J."/>
            <person name="Wasserman M."/>
            <person name="Watts T."/>
            <person name="Wilson D."/>
            <person name="Wilson R.K."/>
            <person name="Wing R.A."/>
            <person name="Wolfner M.F."/>
            <person name="Wong A."/>
            <person name="Wong G.K."/>
            <person name="Wu C.I."/>
            <person name="Wu G."/>
            <person name="Yamamoto D."/>
            <person name="Yang H.P."/>
            <person name="Yang S.P."/>
            <person name="Yorke J.A."/>
            <person name="Yoshida K."/>
            <person name="Zdobnov E."/>
            <person name="Zhang P."/>
            <person name="Zhang Y."/>
            <person name="Zimin A.V."/>
            <person name="Baldwin J."/>
            <person name="Abdouelleil A."/>
            <person name="Abdulkadir J."/>
            <person name="Abebe A."/>
            <person name="Abera B."/>
            <person name="Abreu J."/>
            <person name="Acer S.C."/>
            <person name="Aftuck L."/>
            <person name="Alexander A."/>
            <person name="An P."/>
            <person name="Anderson E."/>
            <person name="Anderson S."/>
            <person name="Arachi H."/>
            <person name="Azer M."/>
            <person name="Bachantsang P."/>
            <person name="Barry A."/>
            <person name="Bayul T."/>
            <person name="Berlin A."/>
            <person name="Bessette D."/>
            <person name="Bloom T."/>
            <person name="Blye J."/>
            <person name="Boguslavskiy L."/>
            <person name="Bonnet C."/>
            <person name="Boukhgalter B."/>
            <person name="Bourzgui I."/>
            <person name="Brown A."/>
            <person name="Cahill P."/>
            <person name="Channer S."/>
            <person name="Cheshatsang Y."/>
            <person name="Chuda L."/>
            <person name="Citroen M."/>
            <person name="Collymore A."/>
            <person name="Cooke P."/>
            <person name="Costello M."/>
            <person name="D'Aco K."/>
            <person name="Daza R."/>
            <person name="De Haan G."/>
            <person name="DeGray S."/>
            <person name="DeMaso C."/>
            <person name="Dhargay N."/>
            <person name="Dooley K."/>
            <person name="Dooley E."/>
            <person name="Doricent M."/>
            <person name="Dorje P."/>
            <person name="Dorjee K."/>
            <person name="Dupes A."/>
            <person name="Elong R."/>
            <person name="Falk J."/>
            <person name="Farina A."/>
            <person name="Faro S."/>
            <person name="Ferguson D."/>
            <person name="Fisher S."/>
            <person name="Foley C.D."/>
            <person name="Franke A."/>
            <person name="Friedrich D."/>
            <person name="Gadbois L."/>
            <person name="Gearin G."/>
            <person name="Gearin C.R."/>
            <person name="Giannoukos G."/>
            <person name="Goode T."/>
            <person name="Graham J."/>
            <person name="Grandbois E."/>
            <person name="Grewal S."/>
            <person name="Gyaltsen K."/>
            <person name="Hafez N."/>
            <person name="Hagos B."/>
            <person name="Hall J."/>
            <person name="Henson C."/>
            <person name="Hollinger A."/>
            <person name="Honan T."/>
            <person name="Huard M.D."/>
            <person name="Hughes L."/>
            <person name="Hurhula B."/>
            <person name="Husby M.E."/>
            <person name="Kamat A."/>
            <person name="Kanga B."/>
            <person name="Kashin S."/>
            <person name="Khazanovich D."/>
            <person name="Kisner P."/>
            <person name="Lance K."/>
            <person name="Lara M."/>
            <person name="Lee W."/>
            <person name="Lennon N."/>
            <person name="Letendre F."/>
            <person name="LeVine R."/>
            <person name="Lipovsky A."/>
            <person name="Liu X."/>
            <person name="Liu J."/>
            <person name="Liu S."/>
            <person name="Lokyitsang T."/>
            <person name="Lokyitsang Y."/>
            <person name="Lubonja R."/>
            <person name="Lui A."/>
            <person name="MacDonald P."/>
            <person name="Magnisalis V."/>
            <person name="Maru K."/>
            <person name="Matthews C."/>
            <person name="McCusker W."/>
            <person name="McDonough S."/>
            <person name="Mehta T."/>
            <person name="Meldrim J."/>
            <person name="Meneus L."/>
            <person name="Mihai O."/>
            <person name="Mihalev A."/>
            <person name="Mihova T."/>
            <person name="Mittelman R."/>
            <person name="Mlenga V."/>
            <person name="Montmayeur A."/>
            <person name="Mulrain L."/>
            <person name="Navidi A."/>
            <person name="Naylor J."/>
            <person name="Negash T."/>
            <person name="Nguyen T."/>
            <person name="Nguyen N."/>
            <person name="Nicol R."/>
            <person name="Norbu C."/>
            <person name="Norbu N."/>
            <person name="Novod N."/>
            <person name="O'Neill B."/>
            <person name="Osman S."/>
            <person name="Markiewicz E."/>
            <person name="Oyono O.L."/>
            <person name="Patti C."/>
            <person name="Phunkhang P."/>
            <person name="Pierre F."/>
            <person name="Priest M."/>
            <person name="Raghuraman S."/>
            <person name="Rege F."/>
            <person name="Reyes R."/>
            <person name="Rise C."/>
            <person name="Rogov P."/>
            <person name="Ross K."/>
            <person name="Ryan E."/>
            <person name="Settipalli S."/>
            <person name="Shea T."/>
            <person name="Sherpa N."/>
            <person name="Shi L."/>
            <person name="Shih D."/>
            <person name="Sparrow T."/>
            <person name="Spaulding J."/>
            <person name="Stalker J."/>
            <person name="Stange-Thomann N."/>
            <person name="Stavropoulos S."/>
            <person name="Stone C."/>
            <person name="Strader C."/>
            <person name="Tesfaye S."/>
            <person name="Thomson T."/>
            <person name="Thoulutsang Y."/>
            <person name="Thoulutsang D."/>
            <person name="Topham K."/>
            <person name="Topping I."/>
            <person name="Tsamla T."/>
            <person name="Vassiliev H."/>
            <person name="Vo A."/>
            <person name="Wangchuk T."/>
            <person name="Wangdi T."/>
            <person name="Weiand M."/>
            <person name="Wilkinson J."/>
            <person name="Wilson A."/>
            <person name="Yadav S."/>
            <person name="Young G."/>
            <person name="Yu Q."/>
            <person name="Zembek L."/>
            <person name="Zhong D."/>
            <person name="Zimmer A."/>
            <person name="Zwirko Z."/>
            <person name="Jaffe D.B."/>
            <person name="Alvarez P."/>
            <person name="Brockman W."/>
            <person name="Butler J."/>
            <person name="Chin C."/>
            <person name="Gnerre S."/>
            <person name="Grabherr M."/>
            <person name="Kleber M."/>
            <person name="Mauceli E."/>
            <person name="MacCallum I."/>
        </authorList>
    </citation>
    <scope>NUCLEOTIDE SEQUENCE [LARGE SCALE GENOMIC DNA]</scope>
    <source>
        <strain evidence="2 5">TSC#14021-0224.01</strain>
    </source>
</reference>
<reference evidence="2 5" key="2">
    <citation type="journal article" date="2008" name="Bioinformatics">
        <title>Assembly reconciliation.</title>
        <authorList>
            <person name="Zimin A.V."/>
            <person name="Smith D.R."/>
            <person name="Sutton G."/>
            <person name="Yorke J.A."/>
        </authorList>
    </citation>
    <scope>NUCLEOTIDE SEQUENCE [LARGE SCALE GENOMIC DNA]</scope>
    <source>
        <strain evidence="2 5">TSC#14021-0224.01</strain>
    </source>
</reference>